<organism evidence="2 3">
    <name type="scientific">Candidatus Nealsonbacteria bacterium CG_4_10_14_0_8_um_filter_37_14</name>
    <dbReference type="NCBI Taxonomy" id="1974684"/>
    <lineage>
        <taxon>Bacteria</taxon>
        <taxon>Candidatus Nealsoniibacteriota</taxon>
    </lineage>
</organism>
<proteinExistence type="predicted"/>
<comment type="caution">
    <text evidence="2">The sequence shown here is derived from an EMBL/GenBank/DDBJ whole genome shotgun (WGS) entry which is preliminary data.</text>
</comment>
<name>A0A2M7R8B0_9BACT</name>
<sequence>MKKIILIIIALAIVGGGAFYGGMKYGQSKSPSRQGFQNLSSEQRQQLLQGSTSTEGNSQRGIARGTGSGFLSGEVIAKDEQNLTLKMPDGGSKIVFFSTSTKISKTTDGSMGDIEVGKQIMVSGDQNSDGSYTAKTIQLSNLRF</sequence>
<evidence type="ECO:0000256" key="1">
    <source>
        <dbReference type="SAM" id="MobiDB-lite"/>
    </source>
</evidence>
<protein>
    <submittedName>
        <fullName evidence="2">Uncharacterized protein</fullName>
    </submittedName>
</protein>
<gene>
    <name evidence="2" type="ORF">COY73_00435</name>
</gene>
<reference evidence="3" key="1">
    <citation type="submission" date="2017-09" db="EMBL/GenBank/DDBJ databases">
        <title>Depth-based differentiation of microbial function through sediment-hosted aquifers and enrichment of novel symbionts in the deep terrestrial subsurface.</title>
        <authorList>
            <person name="Probst A.J."/>
            <person name="Ladd B."/>
            <person name="Jarett J.K."/>
            <person name="Geller-Mcgrath D.E."/>
            <person name="Sieber C.M.K."/>
            <person name="Emerson J.B."/>
            <person name="Anantharaman K."/>
            <person name="Thomas B.C."/>
            <person name="Malmstrom R."/>
            <person name="Stieglmeier M."/>
            <person name="Klingl A."/>
            <person name="Woyke T."/>
            <person name="Ryan C.M."/>
            <person name="Banfield J.F."/>
        </authorList>
    </citation>
    <scope>NUCLEOTIDE SEQUENCE [LARGE SCALE GENOMIC DNA]</scope>
</reference>
<dbReference type="AlphaFoldDB" id="A0A2M7R8B0"/>
<feature type="region of interest" description="Disordered" evidence="1">
    <location>
        <begin position="46"/>
        <end position="69"/>
    </location>
</feature>
<evidence type="ECO:0000313" key="2">
    <source>
        <dbReference type="EMBL" id="PIY89633.1"/>
    </source>
</evidence>
<dbReference type="EMBL" id="PFLW01000012">
    <property type="protein sequence ID" value="PIY89633.1"/>
    <property type="molecule type" value="Genomic_DNA"/>
</dbReference>
<feature type="compositionally biased region" description="Polar residues" evidence="1">
    <location>
        <begin position="46"/>
        <end position="60"/>
    </location>
</feature>
<dbReference type="Proteomes" id="UP000230767">
    <property type="component" value="Unassembled WGS sequence"/>
</dbReference>
<accession>A0A2M7R8B0</accession>
<evidence type="ECO:0000313" key="3">
    <source>
        <dbReference type="Proteomes" id="UP000230767"/>
    </source>
</evidence>